<gene>
    <name evidence="1" type="ORF">LCGC14_1267000</name>
</gene>
<sequence length="52" mass="6248">VLWQFDNGPEVNKTVKQLLRVDREYFDVLMGEHTVYLIDHKREMVNGKTTRK</sequence>
<evidence type="ECO:0000313" key="1">
    <source>
        <dbReference type="EMBL" id="KKM87637.1"/>
    </source>
</evidence>
<proteinExistence type="predicted"/>
<comment type="caution">
    <text evidence="1">The sequence shown here is derived from an EMBL/GenBank/DDBJ whole genome shotgun (WGS) entry which is preliminary data.</text>
</comment>
<reference evidence="1" key="1">
    <citation type="journal article" date="2015" name="Nature">
        <title>Complex archaea that bridge the gap between prokaryotes and eukaryotes.</title>
        <authorList>
            <person name="Spang A."/>
            <person name="Saw J.H."/>
            <person name="Jorgensen S.L."/>
            <person name="Zaremba-Niedzwiedzka K."/>
            <person name="Martijn J."/>
            <person name="Lind A.E."/>
            <person name="van Eijk R."/>
            <person name="Schleper C."/>
            <person name="Guy L."/>
            <person name="Ettema T.J."/>
        </authorList>
    </citation>
    <scope>NUCLEOTIDE SEQUENCE</scope>
</reference>
<feature type="non-terminal residue" evidence="1">
    <location>
        <position position="1"/>
    </location>
</feature>
<dbReference type="AlphaFoldDB" id="A0A0F9P2E7"/>
<protein>
    <submittedName>
        <fullName evidence="1">Uncharacterized protein</fullName>
    </submittedName>
</protein>
<dbReference type="EMBL" id="LAZR01007075">
    <property type="protein sequence ID" value="KKM87637.1"/>
    <property type="molecule type" value="Genomic_DNA"/>
</dbReference>
<accession>A0A0F9P2E7</accession>
<organism evidence="1">
    <name type="scientific">marine sediment metagenome</name>
    <dbReference type="NCBI Taxonomy" id="412755"/>
    <lineage>
        <taxon>unclassified sequences</taxon>
        <taxon>metagenomes</taxon>
        <taxon>ecological metagenomes</taxon>
    </lineage>
</organism>
<name>A0A0F9P2E7_9ZZZZ</name>